<name>A0A162PXG7_PHYB8</name>
<feature type="region of interest" description="Disordered" evidence="1">
    <location>
        <begin position="1"/>
        <end position="64"/>
    </location>
</feature>
<proteinExistence type="predicted"/>
<dbReference type="InParanoid" id="A0A162PXG7"/>
<evidence type="ECO:0000313" key="3">
    <source>
        <dbReference type="Proteomes" id="UP000077315"/>
    </source>
</evidence>
<dbReference type="AlphaFoldDB" id="A0A162PXG7"/>
<evidence type="ECO:0000256" key="1">
    <source>
        <dbReference type="SAM" id="MobiDB-lite"/>
    </source>
</evidence>
<organism evidence="2 3">
    <name type="scientific">Phycomyces blakesleeanus (strain ATCC 8743b / DSM 1359 / FGSC 10004 / NBRC 33097 / NRRL 1555)</name>
    <dbReference type="NCBI Taxonomy" id="763407"/>
    <lineage>
        <taxon>Eukaryota</taxon>
        <taxon>Fungi</taxon>
        <taxon>Fungi incertae sedis</taxon>
        <taxon>Mucoromycota</taxon>
        <taxon>Mucoromycotina</taxon>
        <taxon>Mucoromycetes</taxon>
        <taxon>Mucorales</taxon>
        <taxon>Phycomycetaceae</taxon>
        <taxon>Phycomyces</taxon>
    </lineage>
</organism>
<gene>
    <name evidence="2" type="ORF">PHYBLDRAFT_142413</name>
</gene>
<feature type="compositionally biased region" description="Polar residues" evidence="1">
    <location>
        <begin position="1"/>
        <end position="16"/>
    </location>
</feature>
<dbReference type="VEuPathDB" id="FungiDB:PHYBLDRAFT_142413"/>
<accession>A0A162PXG7</accession>
<feature type="compositionally biased region" description="Acidic residues" evidence="1">
    <location>
        <begin position="30"/>
        <end position="55"/>
    </location>
</feature>
<dbReference type="Proteomes" id="UP000077315">
    <property type="component" value="Unassembled WGS sequence"/>
</dbReference>
<dbReference type="EMBL" id="KV440975">
    <property type="protein sequence ID" value="OAD76907.1"/>
    <property type="molecule type" value="Genomic_DNA"/>
</dbReference>
<protein>
    <submittedName>
        <fullName evidence="2">Uncharacterized protein</fullName>
    </submittedName>
</protein>
<reference evidence="3" key="1">
    <citation type="submission" date="2015-06" db="EMBL/GenBank/DDBJ databases">
        <title>Expansion of signal transduction pathways in fungi by whole-genome duplication.</title>
        <authorList>
            <consortium name="DOE Joint Genome Institute"/>
            <person name="Corrochano L.M."/>
            <person name="Kuo A."/>
            <person name="Marcet-Houben M."/>
            <person name="Polaino S."/>
            <person name="Salamov A."/>
            <person name="Villalobos J.M."/>
            <person name="Alvarez M.I."/>
            <person name="Avalos J."/>
            <person name="Benito E.P."/>
            <person name="Benoit I."/>
            <person name="Burger G."/>
            <person name="Camino L.P."/>
            <person name="Canovas D."/>
            <person name="Cerda-Olmedo E."/>
            <person name="Cheng J.-F."/>
            <person name="Dominguez A."/>
            <person name="Elias M."/>
            <person name="Eslava A.P."/>
            <person name="Glaser F."/>
            <person name="Grimwood J."/>
            <person name="Gutierrez G."/>
            <person name="Heitman J."/>
            <person name="Henrissat B."/>
            <person name="Iturriaga E.A."/>
            <person name="Lang B.F."/>
            <person name="Lavin J.L."/>
            <person name="Lee S."/>
            <person name="Li W."/>
            <person name="Lindquist E."/>
            <person name="Lopez-Garcia S."/>
            <person name="Luque E.M."/>
            <person name="Marcos A.T."/>
            <person name="Martin J."/>
            <person name="McCluskey K."/>
            <person name="Medina H.R."/>
            <person name="Miralles-Duran A."/>
            <person name="Miyazaki A."/>
            <person name="Munoz-Torres E."/>
            <person name="Oguiza J.A."/>
            <person name="Ohm R."/>
            <person name="Olmedo M."/>
            <person name="Orejas M."/>
            <person name="Ortiz-Castellanos L."/>
            <person name="Pisabarro A.G."/>
            <person name="Rodriguez-Romero J."/>
            <person name="Ruiz-Herrera J."/>
            <person name="Ruiz-Vazquez R."/>
            <person name="Sanz C."/>
            <person name="Schackwitz W."/>
            <person name="Schmutz J."/>
            <person name="Shahriari M."/>
            <person name="Shelest E."/>
            <person name="Silva-Franco F."/>
            <person name="Soanes D."/>
            <person name="Syed K."/>
            <person name="Tagua V.G."/>
            <person name="Talbot N.J."/>
            <person name="Thon M."/>
            <person name="De vries R.P."/>
            <person name="Wiebenga A."/>
            <person name="Yadav J.S."/>
            <person name="Braun E.L."/>
            <person name="Baker S."/>
            <person name="Garre V."/>
            <person name="Horwitz B."/>
            <person name="Torres-Martinez S."/>
            <person name="Idnurm A."/>
            <person name="Herrera-Estrella A."/>
            <person name="Gabaldon T."/>
            <person name="Grigoriev I.V."/>
        </authorList>
    </citation>
    <scope>NUCLEOTIDE SEQUENCE [LARGE SCALE GENOMIC DNA]</scope>
    <source>
        <strain evidence="3">NRRL 1555(-)</strain>
    </source>
</reference>
<evidence type="ECO:0000313" key="2">
    <source>
        <dbReference type="EMBL" id="OAD76907.1"/>
    </source>
</evidence>
<keyword evidence="3" id="KW-1185">Reference proteome</keyword>
<sequence>MPNTNRLFVSINTTQPGMRDNEPIRNGKEEDNENVEDIDEVENSEEVQALEDTDSVQDSSASSTKISWDEDTTALLLKVALGTDVYDETFKNGNNFSSLLASFKANVDSNKCNNKFKAMKKAFKKEADRTYLQTGCDHRFCPSLYGTITQAVTVTSISSSRRITREYLATSQPLEIINEGLVVDKSHVARSPDPVAFSVST</sequence>
<dbReference type="GeneID" id="28991714"/>
<feature type="compositionally biased region" description="Basic and acidic residues" evidence="1">
    <location>
        <begin position="19"/>
        <end position="29"/>
    </location>
</feature>
<dbReference type="RefSeq" id="XP_018294947.1">
    <property type="nucleotide sequence ID" value="XM_018430808.1"/>
</dbReference>